<reference evidence="1 2" key="2">
    <citation type="journal article" date="2022" name="Mol. Ecol. Resour.">
        <title>The genomes of chicory, endive, great burdock and yacon provide insights into Asteraceae paleo-polyploidization history and plant inulin production.</title>
        <authorList>
            <person name="Fan W."/>
            <person name="Wang S."/>
            <person name="Wang H."/>
            <person name="Wang A."/>
            <person name="Jiang F."/>
            <person name="Liu H."/>
            <person name="Zhao H."/>
            <person name="Xu D."/>
            <person name="Zhang Y."/>
        </authorList>
    </citation>
    <scope>NUCLEOTIDE SEQUENCE [LARGE SCALE GENOMIC DNA]</scope>
    <source>
        <strain evidence="2">cv. Punajuju</strain>
        <tissue evidence="1">Leaves</tissue>
    </source>
</reference>
<gene>
    <name evidence="1" type="ORF">L2E82_48153</name>
</gene>
<evidence type="ECO:0000313" key="1">
    <source>
        <dbReference type="EMBL" id="KAI3690178.1"/>
    </source>
</evidence>
<organism evidence="1 2">
    <name type="scientific">Cichorium intybus</name>
    <name type="common">Chicory</name>
    <dbReference type="NCBI Taxonomy" id="13427"/>
    <lineage>
        <taxon>Eukaryota</taxon>
        <taxon>Viridiplantae</taxon>
        <taxon>Streptophyta</taxon>
        <taxon>Embryophyta</taxon>
        <taxon>Tracheophyta</taxon>
        <taxon>Spermatophyta</taxon>
        <taxon>Magnoliopsida</taxon>
        <taxon>eudicotyledons</taxon>
        <taxon>Gunneridae</taxon>
        <taxon>Pentapetalae</taxon>
        <taxon>asterids</taxon>
        <taxon>campanulids</taxon>
        <taxon>Asterales</taxon>
        <taxon>Asteraceae</taxon>
        <taxon>Cichorioideae</taxon>
        <taxon>Cichorieae</taxon>
        <taxon>Cichoriinae</taxon>
        <taxon>Cichorium</taxon>
    </lineage>
</organism>
<accession>A0ACB8YXP9</accession>
<proteinExistence type="predicted"/>
<name>A0ACB8YXP9_CICIN</name>
<dbReference type="Proteomes" id="UP001055811">
    <property type="component" value="Linkage Group LG09"/>
</dbReference>
<evidence type="ECO:0000313" key="2">
    <source>
        <dbReference type="Proteomes" id="UP001055811"/>
    </source>
</evidence>
<comment type="caution">
    <text evidence="1">The sequence shown here is derived from an EMBL/GenBank/DDBJ whole genome shotgun (WGS) entry which is preliminary data.</text>
</comment>
<reference evidence="2" key="1">
    <citation type="journal article" date="2022" name="Mol. Ecol. Resour.">
        <title>The genomes of chicory, endive, great burdock and yacon provide insights into Asteraceae palaeo-polyploidization history and plant inulin production.</title>
        <authorList>
            <person name="Fan W."/>
            <person name="Wang S."/>
            <person name="Wang H."/>
            <person name="Wang A."/>
            <person name="Jiang F."/>
            <person name="Liu H."/>
            <person name="Zhao H."/>
            <person name="Xu D."/>
            <person name="Zhang Y."/>
        </authorList>
    </citation>
    <scope>NUCLEOTIDE SEQUENCE [LARGE SCALE GENOMIC DNA]</scope>
    <source>
        <strain evidence="2">cv. Punajuju</strain>
    </source>
</reference>
<keyword evidence="2" id="KW-1185">Reference proteome</keyword>
<sequence length="529" mass="60552">MEGTSRKRTKTIANKKKSSRRHRSPTPDLSPLLPDHWEVEFMDHAHRTRFEGLLERQFMAQKFAHIDSLRELSILNEVQTLFQNIGWDNMLNLNAPSYARPSREILSSLAFENNVLSFRLANRSLSIHVDQIAELVGQDTAGTFDPYAFRARRADNDVLRRGWSAITSNQVYHPSSAKASSIIHPVLKVAHRILASVVFPREELSTVTAMELKILLAMISSTPQRPHFGHCVVNRLQRLARVNAGQFFGGGLLTLIVESPFIGLEFSPDEPILPGGHFLTTSVLETMHLFRRSYSNFIWSIPSALNAAELRIGHHNAHLLQLDPDNLSLTDWLLHDILHPDQPAPTFVPPSTHEAGPSTTHHEEDDDPSSVDGRLSRIEDTLSGLRTDYHSLHTTVRSIDTRLTTFHTEYTQNWGQQQQHWEQQRQYWENQQKQYSDMYSMFQACLKEVFNVSKVGLIRPGQKFYTFPTVEMNIWSGLELWRWNVEIGTKLRWLGALERIFGAEQWSINGAFEAWKRGIEVGVISEPKK</sequence>
<protein>
    <submittedName>
        <fullName evidence="1">Uncharacterized protein</fullName>
    </submittedName>
</protein>
<dbReference type="EMBL" id="CM042017">
    <property type="protein sequence ID" value="KAI3690178.1"/>
    <property type="molecule type" value="Genomic_DNA"/>
</dbReference>